<proteinExistence type="predicted"/>
<feature type="transmembrane region" description="Helical" evidence="1">
    <location>
        <begin position="437"/>
        <end position="457"/>
    </location>
</feature>
<feature type="transmembrane region" description="Helical" evidence="1">
    <location>
        <begin position="258"/>
        <end position="276"/>
    </location>
</feature>
<feature type="transmembrane region" description="Helical" evidence="1">
    <location>
        <begin position="236"/>
        <end position="252"/>
    </location>
</feature>
<organism evidence="2 3">
    <name type="scientific">Parvicella tangerina</name>
    <dbReference type="NCBI Taxonomy" id="2829795"/>
    <lineage>
        <taxon>Bacteria</taxon>
        <taxon>Pseudomonadati</taxon>
        <taxon>Bacteroidota</taxon>
        <taxon>Flavobacteriia</taxon>
        <taxon>Flavobacteriales</taxon>
        <taxon>Parvicellaceae</taxon>
        <taxon>Parvicella</taxon>
    </lineage>
</organism>
<feature type="transmembrane region" description="Helical" evidence="1">
    <location>
        <begin position="48"/>
        <end position="69"/>
    </location>
</feature>
<keyword evidence="1" id="KW-0472">Membrane</keyword>
<feature type="transmembrane region" description="Helical" evidence="1">
    <location>
        <begin position="158"/>
        <end position="177"/>
    </location>
</feature>
<dbReference type="EMBL" id="OU015584">
    <property type="protein sequence ID" value="CAG5084283.1"/>
    <property type="molecule type" value="Genomic_DNA"/>
</dbReference>
<name>A0A916JNQ6_9FLAO</name>
<feature type="transmembrane region" description="Helical" evidence="1">
    <location>
        <begin position="283"/>
        <end position="304"/>
    </location>
</feature>
<feature type="transmembrane region" description="Helical" evidence="1">
    <location>
        <begin position="411"/>
        <end position="431"/>
    </location>
</feature>
<dbReference type="KEGG" id="ptan:CRYO30217_02426"/>
<evidence type="ECO:0000313" key="2">
    <source>
        <dbReference type="EMBL" id="CAG5084283.1"/>
    </source>
</evidence>
<evidence type="ECO:0000256" key="1">
    <source>
        <dbReference type="SAM" id="Phobius"/>
    </source>
</evidence>
<protein>
    <submittedName>
        <fullName evidence="2">Uncharacterized protein</fullName>
    </submittedName>
</protein>
<evidence type="ECO:0000313" key="3">
    <source>
        <dbReference type="Proteomes" id="UP000683507"/>
    </source>
</evidence>
<feature type="transmembrane region" description="Helical" evidence="1">
    <location>
        <begin position="377"/>
        <end position="399"/>
    </location>
</feature>
<keyword evidence="1" id="KW-1133">Transmembrane helix</keyword>
<gene>
    <name evidence="2" type="ORF">CRYO30217_02426</name>
</gene>
<reference evidence="2" key="1">
    <citation type="submission" date="2021-04" db="EMBL/GenBank/DDBJ databases">
        <authorList>
            <person name="Rodrigo-Torres L."/>
            <person name="Arahal R. D."/>
            <person name="Lucena T."/>
        </authorList>
    </citation>
    <scope>NUCLEOTIDE SEQUENCE</scope>
    <source>
        <strain evidence="2">AS29M-1</strain>
    </source>
</reference>
<keyword evidence="3" id="KW-1185">Reference proteome</keyword>
<sequence length="473" mass="53480">MIQTYNVGTINWEPWEWILIPGLIIIIYFIGARYKIKKIGNNPEYKYFLTGLMFNVFAGLFFGAIYIFYYGGGDTISYYSSAIPLARLFWESPAEYVDVMLHSSEITENYSRMEWEAFTFNVFTNSTGIPLSFISHDPKSFMVCKLTSPLLILTGSSYFATTILISAITYIPMWLLYRRLLAHFPILLKELALAVIFIPSVAFWGSGIMKDSFTLAGTVLAVYSFDNLLDKKNINIKKVGYTILLLMSFLIILWIKPYILNILIPSLGIWIVALSLKNVKNMIFRFIVMPIVLVSGIGGSIFVLQSLGSSMDKFALDKAIDTAQITQEDLKREEQYGGNNFDIGELDGSIPNLLSKFPIATFAGLFRPTLLEVSSPVMLLSGLENFFLLGLLVLTLYKIKFKLIWQLIKSTPVLAFCFTFSILFAFMLGITTPNFGALVRFKIPLMPFLTAALLIIYSTDKILMAGEEEEHNR</sequence>
<dbReference type="AlphaFoldDB" id="A0A916JNQ6"/>
<accession>A0A916JNQ6</accession>
<feature type="transmembrane region" description="Helical" evidence="1">
    <location>
        <begin position="17"/>
        <end position="36"/>
    </location>
</feature>
<keyword evidence="1" id="KW-0812">Transmembrane</keyword>
<dbReference type="Proteomes" id="UP000683507">
    <property type="component" value="Chromosome"/>
</dbReference>
<feature type="transmembrane region" description="Helical" evidence="1">
    <location>
        <begin position="186"/>
        <end position="206"/>
    </location>
</feature>
<dbReference type="RefSeq" id="WP_258542656.1">
    <property type="nucleotide sequence ID" value="NZ_OU015584.1"/>
</dbReference>